<dbReference type="PANTHER" id="PTHR46073">
    <property type="entry name" value="CHITINASE"/>
    <property type="match status" value="1"/>
</dbReference>
<dbReference type="PANTHER" id="PTHR46073:SF12">
    <property type="entry name" value="GH18 DOMAIN-CONTAINING PROTEIN"/>
    <property type="match status" value="1"/>
</dbReference>
<dbReference type="SUPFAM" id="SSF51445">
    <property type="entry name" value="(Trans)glycosidases"/>
    <property type="match status" value="1"/>
</dbReference>
<dbReference type="SMART" id="SM00636">
    <property type="entry name" value="Glyco_18"/>
    <property type="match status" value="1"/>
</dbReference>
<evidence type="ECO:0000256" key="1">
    <source>
        <dbReference type="SAM" id="Phobius"/>
    </source>
</evidence>
<feature type="domain" description="GH18" evidence="2">
    <location>
        <begin position="95"/>
        <end position="423"/>
    </location>
</feature>
<evidence type="ECO:0000259" key="2">
    <source>
        <dbReference type="PROSITE" id="PS51910"/>
    </source>
</evidence>
<protein>
    <submittedName>
        <fullName evidence="3">Protein CBG13364</fullName>
    </submittedName>
</protein>
<dbReference type="InterPro" id="IPR017853">
    <property type="entry name" value="GH"/>
</dbReference>
<dbReference type="PROSITE" id="PS51910">
    <property type="entry name" value="GH18_2"/>
    <property type="match status" value="1"/>
</dbReference>
<keyword evidence="1" id="KW-0812">Transmembrane</keyword>
<dbReference type="GO" id="GO:0005975">
    <property type="term" value="P:carbohydrate metabolic process"/>
    <property type="evidence" value="ECO:0007669"/>
    <property type="project" value="InterPro"/>
</dbReference>
<dbReference type="eggNOG" id="KOG2806">
    <property type="taxonomic scope" value="Eukaryota"/>
</dbReference>
<name>A8XHY0_CAEBR</name>
<keyword evidence="4" id="KW-1185">Reference proteome</keyword>
<gene>
    <name evidence="5" type="primary">chil-2</name>
    <name evidence="3 5" type="ORF">CBG13364</name>
    <name evidence="3" type="ORF">CBG_13364</name>
</gene>
<dbReference type="OMA" id="WISYESE"/>
<evidence type="ECO:0000313" key="5">
    <source>
        <dbReference type="WormBase" id="CBG13364"/>
    </source>
</evidence>
<evidence type="ECO:0000313" key="4">
    <source>
        <dbReference type="Proteomes" id="UP000008549"/>
    </source>
</evidence>
<keyword evidence="1" id="KW-1133">Transmembrane helix</keyword>
<proteinExistence type="predicted"/>
<dbReference type="Pfam" id="PF00704">
    <property type="entry name" value="Glyco_hydro_18"/>
    <property type="match status" value="1"/>
</dbReference>
<accession>A8XHY0</accession>
<feature type="transmembrane region" description="Helical" evidence="1">
    <location>
        <begin position="26"/>
        <end position="54"/>
    </location>
</feature>
<keyword evidence="1" id="KW-0472">Membrane</keyword>
<dbReference type="InterPro" id="IPR011583">
    <property type="entry name" value="Chitinase_II/V-like_cat"/>
</dbReference>
<dbReference type="Proteomes" id="UP000008549">
    <property type="component" value="Unassembled WGS sequence"/>
</dbReference>
<reference evidence="3 4" key="2">
    <citation type="journal article" date="2011" name="PLoS Genet.">
        <title>Caenorhabditis briggsae recombinant inbred line genotypes reveal inter-strain incompatibility and the evolution of recombination.</title>
        <authorList>
            <person name="Ross J.A."/>
            <person name="Koboldt D.C."/>
            <person name="Staisch J.E."/>
            <person name="Chamberlin H.M."/>
            <person name="Gupta B.P."/>
            <person name="Miller R.D."/>
            <person name="Baird S.E."/>
            <person name="Haag E.S."/>
        </authorList>
    </citation>
    <scope>NUCLEOTIDE SEQUENCE [LARGE SCALE GENOMIC DNA]</scope>
    <source>
        <strain evidence="3 4">AF16</strain>
    </source>
</reference>
<dbReference type="STRING" id="6238.A8XHY0"/>
<organism evidence="3 4">
    <name type="scientific">Caenorhabditis briggsae</name>
    <dbReference type="NCBI Taxonomy" id="6238"/>
    <lineage>
        <taxon>Eukaryota</taxon>
        <taxon>Metazoa</taxon>
        <taxon>Ecdysozoa</taxon>
        <taxon>Nematoda</taxon>
        <taxon>Chromadorea</taxon>
        <taxon>Rhabditida</taxon>
        <taxon>Rhabditina</taxon>
        <taxon>Rhabditomorpha</taxon>
        <taxon>Rhabditoidea</taxon>
        <taxon>Rhabditidae</taxon>
        <taxon>Peloderinae</taxon>
        <taxon>Caenorhabditis</taxon>
    </lineage>
</organism>
<dbReference type="EMBL" id="HE600919">
    <property type="protein sequence ID" value="CAP32246.2"/>
    <property type="molecule type" value="Genomic_DNA"/>
</dbReference>
<dbReference type="GO" id="GO:0008061">
    <property type="term" value="F:chitin binding"/>
    <property type="evidence" value="ECO:0007669"/>
    <property type="project" value="InterPro"/>
</dbReference>
<dbReference type="Gene3D" id="3.20.20.80">
    <property type="entry name" value="Glycosidases"/>
    <property type="match status" value="2"/>
</dbReference>
<dbReference type="AlphaFoldDB" id="A8XHY0"/>
<dbReference type="WormBase" id="CBG13364">
    <property type="protein sequence ID" value="CBP29681"/>
    <property type="gene ID" value="WBGene00034142"/>
    <property type="gene designation" value="Cbr-chil-2"/>
</dbReference>
<reference evidence="3 4" key="1">
    <citation type="journal article" date="2003" name="PLoS Biol.">
        <title>The genome sequence of Caenorhabditis briggsae: a platform for comparative genomics.</title>
        <authorList>
            <person name="Stein L.D."/>
            <person name="Bao Z."/>
            <person name="Blasiar D."/>
            <person name="Blumenthal T."/>
            <person name="Brent M.R."/>
            <person name="Chen N."/>
            <person name="Chinwalla A."/>
            <person name="Clarke L."/>
            <person name="Clee C."/>
            <person name="Coghlan A."/>
            <person name="Coulson A."/>
            <person name="D'Eustachio P."/>
            <person name="Fitch D.H."/>
            <person name="Fulton L.A."/>
            <person name="Fulton R.E."/>
            <person name="Griffiths-Jones S."/>
            <person name="Harris T.W."/>
            <person name="Hillier L.W."/>
            <person name="Kamath R."/>
            <person name="Kuwabara P.E."/>
            <person name="Mardis E.R."/>
            <person name="Marra M.A."/>
            <person name="Miner T.L."/>
            <person name="Minx P."/>
            <person name="Mullikin J.C."/>
            <person name="Plumb R.W."/>
            <person name="Rogers J."/>
            <person name="Schein J.E."/>
            <person name="Sohrmann M."/>
            <person name="Spieth J."/>
            <person name="Stajich J.E."/>
            <person name="Wei C."/>
            <person name="Willey D."/>
            <person name="Wilson R.K."/>
            <person name="Durbin R."/>
            <person name="Waterston R.H."/>
        </authorList>
    </citation>
    <scope>NUCLEOTIDE SEQUENCE [LARGE SCALE GENOMIC DNA]</scope>
    <source>
        <strain evidence="3 4">AF16</strain>
    </source>
</reference>
<dbReference type="InterPro" id="IPR001223">
    <property type="entry name" value="Glyco_hydro18_cat"/>
</dbReference>
<sequence>MTLYSNLVKVFRDYYKKKKDSRTFQVVQYIIFTWFIFAICGFLAYGLSVAFWYYMDSPILEKPEVTGYRPENWSQHLLESRPEDNSNTSSVVCDKRLVGYYTDYTRAIIRNEQILKLTHVIYLLLDVYPNGVVKVLDEQKDTSFLKKVEFAKRLNPKLKVMVGVGGYQFARRFSSVAGDETKRQTFQISVTAFLIYHKLDGVDIFWAWPKAEDRENCLKLIKGLRQNLPAQFLISMILPRLAQQLDGYILNSLVDYVDFFSVLSYDYFGPLPGNDANLGPISPLYGGQRGNVDGTMKRLSCEIRKPSQLNMGITLYGTYWSNVESGLGQKTDDIWRLAEVENGPGYSIGWREMEQRNWNLSSANWHEASKSSYIWNPKNKKLLGFENEKSLQEKVVYAKNKNIGGIVVWTMDQDDVVIDGCSD</sequence>
<evidence type="ECO:0000313" key="3">
    <source>
        <dbReference type="EMBL" id="CAP32246.2"/>
    </source>
</evidence>
<dbReference type="InParanoid" id="A8XHY0"/>
<dbReference type="HOGENOM" id="CLU_002833_0_1_1"/>